<protein>
    <recommendedName>
        <fullName evidence="4">BrnA antitoxin family protein</fullName>
    </recommendedName>
</protein>
<dbReference type="InterPro" id="IPR025528">
    <property type="entry name" value="BrnA_antitoxin"/>
</dbReference>
<name>A0ABM6TDA8_9CAUL</name>
<organism evidence="2 3">
    <name type="scientific">Caulobacter segnis</name>
    <dbReference type="NCBI Taxonomy" id="88688"/>
    <lineage>
        <taxon>Bacteria</taxon>
        <taxon>Pseudomonadati</taxon>
        <taxon>Pseudomonadota</taxon>
        <taxon>Alphaproteobacteria</taxon>
        <taxon>Caulobacterales</taxon>
        <taxon>Caulobacteraceae</taxon>
        <taxon>Caulobacter</taxon>
    </lineage>
</organism>
<evidence type="ECO:0000313" key="3">
    <source>
        <dbReference type="Proteomes" id="UP000240527"/>
    </source>
</evidence>
<dbReference type="RefSeq" id="WP_013077960.1">
    <property type="nucleotide sequence ID" value="NZ_CP027850.1"/>
</dbReference>
<sequence length="93" mass="10279">MTGNEGNSGGSWADPDDAPEWTDDMFERAEFSIGDRVIRPANGTLTKPGRPKSERPKRQVTLRLDQDVLDKLRESGPGWQSRANEILKKAVGA</sequence>
<evidence type="ECO:0008006" key="4">
    <source>
        <dbReference type="Google" id="ProtNLM"/>
    </source>
</evidence>
<keyword evidence="3" id="KW-1185">Reference proteome</keyword>
<dbReference type="Proteomes" id="UP000240527">
    <property type="component" value="Chromosome"/>
</dbReference>
<accession>A0ABM6TDA8</accession>
<feature type="region of interest" description="Disordered" evidence="1">
    <location>
        <begin position="1"/>
        <end position="61"/>
    </location>
</feature>
<reference evidence="2 3" key="1">
    <citation type="journal article" date="2015" name="Biotechnol. Bioeng.">
        <title>Genome sequence and phenotypic characterization of Caulobacter segnis.</title>
        <authorList>
            <person name="Patel S."/>
            <person name="Fletcher B."/>
            <person name="Scott D.C."/>
            <person name="Ely B."/>
        </authorList>
    </citation>
    <scope>NUCLEOTIDE SEQUENCE [LARGE SCALE GENOMIC DNA]</scope>
    <source>
        <strain evidence="2 3">TK0059</strain>
    </source>
</reference>
<dbReference type="Pfam" id="PF14384">
    <property type="entry name" value="BrnA_antitoxin"/>
    <property type="match status" value="1"/>
</dbReference>
<feature type="compositionally biased region" description="Acidic residues" evidence="1">
    <location>
        <begin position="14"/>
        <end position="24"/>
    </location>
</feature>
<proteinExistence type="predicted"/>
<dbReference type="EMBL" id="CP027850">
    <property type="protein sequence ID" value="AVQ01100.1"/>
    <property type="molecule type" value="Genomic_DNA"/>
</dbReference>
<evidence type="ECO:0000256" key="1">
    <source>
        <dbReference type="SAM" id="MobiDB-lite"/>
    </source>
</evidence>
<gene>
    <name evidence="2" type="ORF">B7G68_04035</name>
</gene>
<evidence type="ECO:0000313" key="2">
    <source>
        <dbReference type="EMBL" id="AVQ01100.1"/>
    </source>
</evidence>